<evidence type="ECO:0000313" key="1">
    <source>
        <dbReference type="EMBL" id="KAI4322913.1"/>
    </source>
</evidence>
<accession>A0ACB9MG11</accession>
<comment type="caution">
    <text evidence="1">The sequence shown here is derived from an EMBL/GenBank/DDBJ whole genome shotgun (WGS) entry which is preliminary data.</text>
</comment>
<dbReference type="Proteomes" id="UP000828941">
    <property type="component" value="Chromosome 9"/>
</dbReference>
<proteinExistence type="predicted"/>
<reference evidence="1 2" key="1">
    <citation type="journal article" date="2022" name="DNA Res.">
        <title>Chromosomal-level genome assembly of the orchid tree Bauhinia variegata (Leguminosae; Cercidoideae) supports the allotetraploid origin hypothesis of Bauhinia.</title>
        <authorList>
            <person name="Zhong Y."/>
            <person name="Chen Y."/>
            <person name="Zheng D."/>
            <person name="Pang J."/>
            <person name="Liu Y."/>
            <person name="Luo S."/>
            <person name="Meng S."/>
            <person name="Qian L."/>
            <person name="Wei D."/>
            <person name="Dai S."/>
            <person name="Zhou R."/>
        </authorList>
    </citation>
    <scope>NUCLEOTIDE SEQUENCE [LARGE SCALE GENOMIC DNA]</scope>
    <source>
        <strain evidence="1">BV-YZ2020</strain>
    </source>
</reference>
<sequence length="918" mass="100630">MSKKGDEEDEEECFYESHDRLVSSSCSCSTSNSDDENDSNSNSPSPNYGSEQLFLVPKFPVAMCRYDIWITEPSSVSERRTRLLCEMGLSCDPSLSRGKPASAGDLKEVGNGEFGRSVSSDHLTGQQPGESSGGPAAMLRSKSDGAADHCDVSLCVQSHDRCNKFSSSSSSCFCSSSSILSIHSVAPETGSFVNNRNHVVKSKCGNGNGPLVATAASPNKPPSGKNCRRMDEIRSVSVDFGHSSVVPISDNAGPGEVEEVLECNGHKVNEQVCTIRDLDNGKEFVVNEIREDGMWNKLKEVGTGRQLTMEEFEMTVGHSPIVQELMRRQNVEEGNKDSVDSNANGGSGGSSKHKKKGSWLKSIRSVASTITGHKERRSSDERDTSSEKGGRRSSSATDDSQDASFHGAERVRVKQYGKSNKEVTALFKSQEIQAHNGSIWSIRFSLDGKYLASAGEDCVIHIWQVVESERKGELLMEKPEDGNMNMLFVMNGSPEPTLLSPIVDSHPEKKRRGKSSISRKSLSLDQLLVPETIFGLAEIPICSFQGHLDDVLDLSWSKSQHLLSSSMDKTVRLWHLSTKSCLKVFSHSDYVTCIQFNPVDDRYFISGSLDAKVRIWSIPDRQVVDWTDLHEMVTAACYTPDGQGALVGSYKGSCHLYDTSENKLQQKSQINLQNKKKKSHHKKITGFQFAPGSSSEVLITSADSRIRVVDGVDLVHKFKGLRNPNSQISASLTTNGKYIVSASEDSHVYIWKNEADCRPNRSKGVTVTQSYEYFHCKDVSVAIPWPGMGDTWGTHDTLSGEQTGDDNNLDEISSANHPPTPVEENFGTDGSRSASGCNNSPLHATIASTTNSYFFDRISATWPEEKLLVAARNRSPRVSMDISSGLSQNMSAWGMVIVTAGLRGEIRTFQNFGLPLRI</sequence>
<evidence type="ECO:0000313" key="2">
    <source>
        <dbReference type="Proteomes" id="UP000828941"/>
    </source>
</evidence>
<name>A0ACB9MG11_BAUVA</name>
<keyword evidence="2" id="KW-1185">Reference proteome</keyword>
<dbReference type="EMBL" id="CM039434">
    <property type="protein sequence ID" value="KAI4322913.1"/>
    <property type="molecule type" value="Genomic_DNA"/>
</dbReference>
<gene>
    <name evidence="1" type="ORF">L6164_022563</name>
</gene>
<protein>
    <submittedName>
        <fullName evidence="1">Uncharacterized protein</fullName>
    </submittedName>
</protein>
<organism evidence="1 2">
    <name type="scientific">Bauhinia variegata</name>
    <name type="common">Purple orchid tree</name>
    <name type="synonym">Phanera variegata</name>
    <dbReference type="NCBI Taxonomy" id="167791"/>
    <lineage>
        <taxon>Eukaryota</taxon>
        <taxon>Viridiplantae</taxon>
        <taxon>Streptophyta</taxon>
        <taxon>Embryophyta</taxon>
        <taxon>Tracheophyta</taxon>
        <taxon>Spermatophyta</taxon>
        <taxon>Magnoliopsida</taxon>
        <taxon>eudicotyledons</taxon>
        <taxon>Gunneridae</taxon>
        <taxon>Pentapetalae</taxon>
        <taxon>rosids</taxon>
        <taxon>fabids</taxon>
        <taxon>Fabales</taxon>
        <taxon>Fabaceae</taxon>
        <taxon>Cercidoideae</taxon>
        <taxon>Cercideae</taxon>
        <taxon>Bauhiniinae</taxon>
        <taxon>Bauhinia</taxon>
    </lineage>
</organism>